<accession>A0A151ZHP2</accession>
<dbReference type="AlphaFoldDB" id="A0A151ZHP2"/>
<evidence type="ECO:0000256" key="1">
    <source>
        <dbReference type="SAM" id="Phobius"/>
    </source>
</evidence>
<proteinExistence type="predicted"/>
<keyword evidence="3" id="KW-1185">Reference proteome</keyword>
<feature type="transmembrane region" description="Helical" evidence="1">
    <location>
        <begin position="12"/>
        <end position="30"/>
    </location>
</feature>
<dbReference type="EMBL" id="LODT01000028">
    <property type="protein sequence ID" value="KYQ93502.1"/>
    <property type="molecule type" value="Genomic_DNA"/>
</dbReference>
<evidence type="ECO:0000313" key="2">
    <source>
        <dbReference type="EMBL" id="KYQ93502.1"/>
    </source>
</evidence>
<keyword evidence="1" id="KW-1133">Transmembrane helix</keyword>
<evidence type="ECO:0000313" key="3">
    <source>
        <dbReference type="Proteomes" id="UP000076078"/>
    </source>
</evidence>
<comment type="caution">
    <text evidence="2">The sequence shown here is derived from an EMBL/GenBank/DDBJ whole genome shotgun (WGS) entry which is preliminary data.</text>
</comment>
<gene>
    <name evidence="2" type="ORF">DLAC_06199</name>
</gene>
<reference evidence="2 3" key="1">
    <citation type="submission" date="2015-12" db="EMBL/GenBank/DDBJ databases">
        <title>Dictyostelia acquired genes for synthesis and detection of signals that induce cell-type specialization by lateral gene transfer from prokaryotes.</title>
        <authorList>
            <person name="Gloeckner G."/>
            <person name="Schaap P."/>
        </authorList>
    </citation>
    <scope>NUCLEOTIDE SEQUENCE [LARGE SCALE GENOMIC DNA]</scope>
    <source>
        <strain evidence="2 3">TK</strain>
    </source>
</reference>
<dbReference type="Proteomes" id="UP000076078">
    <property type="component" value="Unassembled WGS sequence"/>
</dbReference>
<protein>
    <submittedName>
        <fullName evidence="2">Uncharacterized protein</fullName>
    </submittedName>
</protein>
<sequence length="169" mass="19164">MITTSLERYFDSFIIPLSIIIISISIIYIIEKKTKDITSQTIKLSALSSIHANHVTSNELNISPSLMIHLLSEIPNLLISRVYESNLFVGDNIECQLFNDNDYLGWNKTNIPLTDWRLPEGIIPSLDKIAANSVILISNPKPIKYYAAKVLSKIPTIIIYSHFNIFTTR</sequence>
<keyword evidence="1" id="KW-0472">Membrane</keyword>
<keyword evidence="1" id="KW-0812">Transmembrane</keyword>
<dbReference type="InParanoid" id="A0A151ZHP2"/>
<organism evidence="2 3">
    <name type="scientific">Tieghemostelium lacteum</name>
    <name type="common">Slime mold</name>
    <name type="synonym">Dictyostelium lacteum</name>
    <dbReference type="NCBI Taxonomy" id="361077"/>
    <lineage>
        <taxon>Eukaryota</taxon>
        <taxon>Amoebozoa</taxon>
        <taxon>Evosea</taxon>
        <taxon>Eumycetozoa</taxon>
        <taxon>Dictyostelia</taxon>
        <taxon>Dictyosteliales</taxon>
        <taxon>Raperosteliaceae</taxon>
        <taxon>Tieghemostelium</taxon>
    </lineage>
</organism>
<name>A0A151ZHP2_TIELA</name>